<dbReference type="OrthoDB" id="27330at2"/>
<accession>A0A4R5NH04</accession>
<dbReference type="Pfam" id="PF03816">
    <property type="entry name" value="LytR_cpsA_psr"/>
    <property type="match status" value="1"/>
</dbReference>
<sequence length="326" mass="35515">MHNNRRKKHTLRNLGMWFVLLFILGGAAFGMTRYRSVKSAANSSFAPSGIIKQRDVNSELKNKKPISILLVGIDTNSSVKNYQGNTNSMMVLTLNPDTQKTTITSIPRDIAVKKINGSNSDKAATISSAYSVNGTRTAITTVEKLLNIPVDFYALINMGGMGKAINEVGGVDVTPETSFSFGGYTFTKGVKTHMNGNKAMAYVRSRANDDTTRQGRQRQVLTSLVSQSKSIATLFNQDLIDSVTDQIQTDLTFDQMTTLAKNYSSVGKTTTDDSLKGTAAEVDGQSMETVKNSELQRVTDSIRDNLGLEKATTGNIEYVVTSNANY</sequence>
<feature type="domain" description="Cell envelope-related transcriptional attenuator" evidence="2">
    <location>
        <begin position="85"/>
        <end position="229"/>
    </location>
</feature>
<evidence type="ECO:0000313" key="4">
    <source>
        <dbReference type="Proteomes" id="UP000295257"/>
    </source>
</evidence>
<dbReference type="NCBIfam" id="TIGR00350">
    <property type="entry name" value="lytR_cpsA_psr"/>
    <property type="match status" value="1"/>
</dbReference>
<dbReference type="EMBL" id="PUFN01000007">
    <property type="protein sequence ID" value="TDG73815.1"/>
    <property type="molecule type" value="Genomic_DNA"/>
</dbReference>
<organism evidence="3 4">
    <name type="scientific">Companilactobacillus farciminis</name>
    <dbReference type="NCBI Taxonomy" id="1612"/>
    <lineage>
        <taxon>Bacteria</taxon>
        <taxon>Bacillati</taxon>
        <taxon>Bacillota</taxon>
        <taxon>Bacilli</taxon>
        <taxon>Lactobacillales</taxon>
        <taxon>Lactobacillaceae</taxon>
        <taxon>Companilactobacillus</taxon>
    </lineage>
</organism>
<dbReference type="RefSeq" id="WP_010020878.1">
    <property type="nucleotide sequence ID" value="NZ_PUFN01000007.1"/>
</dbReference>
<proteinExistence type="inferred from homology"/>
<dbReference type="Proteomes" id="UP000295257">
    <property type="component" value="Unassembled WGS sequence"/>
</dbReference>
<keyword evidence="4" id="KW-1185">Reference proteome</keyword>
<protein>
    <recommendedName>
        <fullName evidence="2">Cell envelope-related transcriptional attenuator domain-containing protein</fullName>
    </recommendedName>
</protein>
<evidence type="ECO:0000256" key="1">
    <source>
        <dbReference type="ARBA" id="ARBA00006068"/>
    </source>
</evidence>
<name>A0A4R5NH04_9LACO</name>
<comment type="similarity">
    <text evidence="1">Belongs to the LytR/CpsA/Psr (LCP) family.</text>
</comment>
<dbReference type="PANTHER" id="PTHR33392">
    <property type="entry name" value="POLYISOPRENYL-TEICHOIC ACID--PEPTIDOGLYCAN TEICHOIC ACID TRANSFERASE TAGU"/>
    <property type="match status" value="1"/>
</dbReference>
<dbReference type="InterPro" id="IPR004474">
    <property type="entry name" value="LytR_CpsA_psr"/>
</dbReference>
<dbReference type="AlphaFoldDB" id="A0A4R5NH04"/>
<dbReference type="PANTHER" id="PTHR33392:SF6">
    <property type="entry name" value="POLYISOPRENYL-TEICHOIC ACID--PEPTIDOGLYCAN TEICHOIC ACID TRANSFERASE TAGU"/>
    <property type="match status" value="1"/>
</dbReference>
<comment type="caution">
    <text evidence="3">The sequence shown here is derived from an EMBL/GenBank/DDBJ whole genome shotgun (WGS) entry which is preliminary data.</text>
</comment>
<evidence type="ECO:0000313" key="3">
    <source>
        <dbReference type="EMBL" id="TDG73815.1"/>
    </source>
</evidence>
<reference evidence="3 4" key="1">
    <citation type="journal article" date="2019" name="Appl. Microbiol. Biotechnol.">
        <title>Uncovering carbohydrate metabolism through a genotype-phenotype association study of 56 lactic acid bacteria genomes.</title>
        <authorList>
            <person name="Buron-Moles G."/>
            <person name="Chailyan A."/>
            <person name="Dolejs I."/>
            <person name="Forster J."/>
            <person name="Miks M.H."/>
        </authorList>
    </citation>
    <scope>NUCLEOTIDE SEQUENCE [LARGE SCALE GENOMIC DNA]</scope>
    <source>
        <strain evidence="3 4">ATCC 29644</strain>
    </source>
</reference>
<gene>
    <name evidence="3" type="ORF">C5L30_001307</name>
</gene>
<dbReference type="InterPro" id="IPR050922">
    <property type="entry name" value="LytR/CpsA/Psr_CW_biosynth"/>
</dbReference>
<dbReference type="Gene3D" id="3.40.630.190">
    <property type="entry name" value="LCP protein"/>
    <property type="match status" value="1"/>
</dbReference>
<evidence type="ECO:0000259" key="2">
    <source>
        <dbReference type="Pfam" id="PF03816"/>
    </source>
</evidence>
<dbReference type="STRING" id="1612.ABB44_06225"/>